<name>A0A166S1U1_9AGAM</name>
<dbReference type="EMBL" id="KV417501">
    <property type="protein sequence ID" value="KZP28928.1"/>
    <property type="molecule type" value="Genomic_DNA"/>
</dbReference>
<keyword evidence="4" id="KW-1185">Reference proteome</keyword>
<proteinExistence type="predicted"/>
<dbReference type="Proteomes" id="UP000076532">
    <property type="component" value="Unassembled WGS sequence"/>
</dbReference>
<feature type="region of interest" description="Disordered" evidence="1">
    <location>
        <begin position="1"/>
        <end position="57"/>
    </location>
</feature>
<protein>
    <recommendedName>
        <fullName evidence="2">25S rRNA (uridine-N(3))-methyltransferase BMT5-like domain-containing protein</fullName>
    </recommendedName>
</protein>
<dbReference type="Pfam" id="PF10354">
    <property type="entry name" value="BMT5-like"/>
    <property type="match status" value="1"/>
</dbReference>
<evidence type="ECO:0000256" key="1">
    <source>
        <dbReference type="SAM" id="MobiDB-lite"/>
    </source>
</evidence>
<gene>
    <name evidence="3" type="ORF">FIBSPDRAFT_779300</name>
</gene>
<evidence type="ECO:0000313" key="3">
    <source>
        <dbReference type="EMBL" id="KZP28928.1"/>
    </source>
</evidence>
<accession>A0A166S1U1</accession>
<feature type="region of interest" description="Disordered" evidence="1">
    <location>
        <begin position="197"/>
        <end position="231"/>
    </location>
</feature>
<dbReference type="AlphaFoldDB" id="A0A166S1U1"/>
<dbReference type="GO" id="GO:0005737">
    <property type="term" value="C:cytoplasm"/>
    <property type="evidence" value="ECO:0007669"/>
    <property type="project" value="TreeGrafter"/>
</dbReference>
<sequence>MSKGKKKALKSTLQSQQSRLNKKKQAEDAAKVAEQLRKKPGKSKGKGKGKAPPPRVTVPFKPTDRILLVGEGNFSFAKALVFDPPASLQQLPAVNVTATAYDSEGECYVKYPEAREIVEALIEKGVEVLFDVDATKLEKLAVLKGRRWDRIVFNFPHAGKGIADQDRNALTNQLLLLGFLRSSAAFLALGPTPSVLGQKKKPKIDDDDDDEVPEATSDTDLPPENTTEGNRGTLLVTLRNVPPYTQWDLPRLAKNPPVQVSSGAQSNPIYTLLRSFVFHRDYWKGYEHRMTKGERAHGKGTTGVGGEDRTWEFCLADV</sequence>
<dbReference type="STRING" id="436010.A0A166S1U1"/>
<reference evidence="3 4" key="1">
    <citation type="journal article" date="2016" name="Mol. Biol. Evol.">
        <title>Comparative Genomics of Early-Diverging Mushroom-Forming Fungi Provides Insights into the Origins of Lignocellulose Decay Capabilities.</title>
        <authorList>
            <person name="Nagy L.G."/>
            <person name="Riley R."/>
            <person name="Tritt A."/>
            <person name="Adam C."/>
            <person name="Daum C."/>
            <person name="Floudas D."/>
            <person name="Sun H."/>
            <person name="Yadav J.S."/>
            <person name="Pangilinan J."/>
            <person name="Larsson K.H."/>
            <person name="Matsuura K."/>
            <person name="Barry K."/>
            <person name="Labutti K."/>
            <person name="Kuo R."/>
            <person name="Ohm R.A."/>
            <person name="Bhattacharya S.S."/>
            <person name="Shirouzu T."/>
            <person name="Yoshinaga Y."/>
            <person name="Martin F.M."/>
            <person name="Grigoriev I.V."/>
            <person name="Hibbett D.S."/>
        </authorList>
    </citation>
    <scope>NUCLEOTIDE SEQUENCE [LARGE SCALE GENOMIC DNA]</scope>
    <source>
        <strain evidence="3 4">CBS 109695</strain>
    </source>
</reference>
<feature type="domain" description="25S rRNA (uridine-N(3))-methyltransferase BMT5-like" evidence="2">
    <location>
        <begin position="67"/>
        <end position="289"/>
    </location>
</feature>
<dbReference type="PANTHER" id="PTHR11538">
    <property type="entry name" value="PHENYLALANYL-TRNA SYNTHETASE"/>
    <property type="match status" value="1"/>
</dbReference>
<feature type="compositionally biased region" description="Basic residues" evidence="1">
    <location>
        <begin position="38"/>
        <end position="49"/>
    </location>
</feature>
<feature type="compositionally biased region" description="Basic and acidic residues" evidence="1">
    <location>
        <begin position="24"/>
        <end position="37"/>
    </location>
</feature>
<dbReference type="PANTHER" id="PTHR11538:SF26">
    <property type="entry name" value="FERREDOXIN-FOLD ANTICODON-BINDING DOMAIN-CONTAINING PROTEIN 1"/>
    <property type="match status" value="1"/>
</dbReference>
<dbReference type="GO" id="GO:0070475">
    <property type="term" value="P:rRNA base methylation"/>
    <property type="evidence" value="ECO:0007669"/>
    <property type="project" value="InterPro"/>
</dbReference>
<evidence type="ECO:0000313" key="4">
    <source>
        <dbReference type="Proteomes" id="UP000076532"/>
    </source>
</evidence>
<dbReference type="GO" id="GO:0070042">
    <property type="term" value="F:rRNA (uridine-N3-)-methyltransferase activity"/>
    <property type="evidence" value="ECO:0007669"/>
    <property type="project" value="InterPro"/>
</dbReference>
<feature type="compositionally biased region" description="Polar residues" evidence="1">
    <location>
        <begin position="216"/>
        <end position="230"/>
    </location>
</feature>
<dbReference type="OrthoDB" id="273345at2759"/>
<evidence type="ECO:0000259" key="2">
    <source>
        <dbReference type="Pfam" id="PF10354"/>
    </source>
</evidence>
<dbReference type="InterPro" id="IPR019446">
    <property type="entry name" value="BMT5-like"/>
</dbReference>
<organism evidence="3 4">
    <name type="scientific">Athelia psychrophila</name>
    <dbReference type="NCBI Taxonomy" id="1759441"/>
    <lineage>
        <taxon>Eukaryota</taxon>
        <taxon>Fungi</taxon>
        <taxon>Dikarya</taxon>
        <taxon>Basidiomycota</taxon>
        <taxon>Agaricomycotina</taxon>
        <taxon>Agaricomycetes</taxon>
        <taxon>Agaricomycetidae</taxon>
        <taxon>Atheliales</taxon>
        <taxon>Atheliaceae</taxon>
        <taxon>Athelia</taxon>
    </lineage>
</organism>